<keyword evidence="5" id="KW-1185">Reference proteome</keyword>
<dbReference type="Pfam" id="PF04231">
    <property type="entry name" value="Endonuclease_1"/>
    <property type="match status" value="1"/>
</dbReference>
<comment type="caution">
    <text evidence="4">The sequence shown here is derived from an EMBL/GenBank/DDBJ whole genome shotgun (WGS) entry which is preliminary data.</text>
</comment>
<dbReference type="GO" id="GO:0004519">
    <property type="term" value="F:endonuclease activity"/>
    <property type="evidence" value="ECO:0007669"/>
    <property type="project" value="UniProtKB-KW"/>
</dbReference>
<keyword evidence="2" id="KW-0540">Nuclease</keyword>
<evidence type="ECO:0000313" key="4">
    <source>
        <dbReference type="EMBL" id="MFC3679539.1"/>
    </source>
</evidence>
<dbReference type="InterPro" id="IPR007346">
    <property type="entry name" value="Endonuclease-I"/>
</dbReference>
<accession>A0ABV7VPZ2</accession>
<keyword evidence="3" id="KW-0378">Hydrolase</keyword>
<name>A0ABV7VPZ2_9GAMM</name>
<proteinExistence type="inferred from homology"/>
<evidence type="ECO:0000313" key="5">
    <source>
        <dbReference type="Proteomes" id="UP001595722"/>
    </source>
</evidence>
<organism evidence="4 5">
    <name type="scientific">Bacterioplanoides pacificum</name>
    <dbReference type="NCBI Taxonomy" id="1171596"/>
    <lineage>
        <taxon>Bacteria</taxon>
        <taxon>Pseudomonadati</taxon>
        <taxon>Pseudomonadota</taxon>
        <taxon>Gammaproteobacteria</taxon>
        <taxon>Oceanospirillales</taxon>
        <taxon>Oceanospirillaceae</taxon>
        <taxon>Bacterioplanoides</taxon>
    </lineage>
</organism>
<evidence type="ECO:0000256" key="1">
    <source>
        <dbReference type="ARBA" id="ARBA00006429"/>
    </source>
</evidence>
<protein>
    <submittedName>
        <fullName evidence="4">Endonuclease</fullName>
    </submittedName>
</protein>
<dbReference type="EMBL" id="JBHRYB010000005">
    <property type="protein sequence ID" value="MFC3679539.1"/>
    <property type="molecule type" value="Genomic_DNA"/>
</dbReference>
<reference evidence="5" key="1">
    <citation type="journal article" date="2019" name="Int. J. Syst. Evol. Microbiol.">
        <title>The Global Catalogue of Microorganisms (GCM) 10K type strain sequencing project: providing services to taxonomists for standard genome sequencing and annotation.</title>
        <authorList>
            <consortium name="The Broad Institute Genomics Platform"/>
            <consortium name="The Broad Institute Genome Sequencing Center for Infectious Disease"/>
            <person name="Wu L."/>
            <person name="Ma J."/>
        </authorList>
    </citation>
    <scope>NUCLEOTIDE SEQUENCE [LARGE SCALE GENOMIC DNA]</scope>
    <source>
        <strain evidence="5">KCTC 42424</strain>
    </source>
</reference>
<dbReference type="RefSeq" id="WP_376865251.1">
    <property type="nucleotide sequence ID" value="NZ_JBHRYB010000005.1"/>
</dbReference>
<evidence type="ECO:0000256" key="3">
    <source>
        <dbReference type="ARBA" id="ARBA00022801"/>
    </source>
</evidence>
<sequence length="230" mass="26847">MPALLSRILLIFLTLLFFSNSSAEPLSFRQAKKQLKQLYQGEHQSSFYCGCDFRYQGKKLLPDLNGCGYQVRKQQKRANRIEWEHIVPAWAFGHQRQCWQQGGRKACKKDPLFRRMEGDMHNLVPAIGEVNGDRSNYRFSDWNGLATQYGQCNMLVDFKAKKVQPPGNSRGAIARAYLYMARQYTLKLSGAEQRLYQAWHKQHPPGRWECRRNRLIEQIQGNRNPFISDC</sequence>
<gene>
    <name evidence="4" type="ORF">ACFOMG_05360</name>
</gene>
<keyword evidence="4" id="KW-0255">Endonuclease</keyword>
<dbReference type="PANTHER" id="PTHR33607:SF2">
    <property type="entry name" value="ENDONUCLEASE-1"/>
    <property type="match status" value="1"/>
</dbReference>
<comment type="similarity">
    <text evidence="1">Belongs to the EndA/NucM nuclease family.</text>
</comment>
<dbReference type="InterPro" id="IPR044925">
    <property type="entry name" value="His-Me_finger_sf"/>
</dbReference>
<dbReference type="SUPFAM" id="SSF54060">
    <property type="entry name" value="His-Me finger endonucleases"/>
    <property type="match status" value="1"/>
</dbReference>
<dbReference type="PANTHER" id="PTHR33607">
    <property type="entry name" value="ENDONUCLEASE-1"/>
    <property type="match status" value="1"/>
</dbReference>
<evidence type="ECO:0000256" key="2">
    <source>
        <dbReference type="ARBA" id="ARBA00022722"/>
    </source>
</evidence>
<dbReference type="Proteomes" id="UP001595722">
    <property type="component" value="Unassembled WGS sequence"/>
</dbReference>